<evidence type="ECO:0000313" key="2">
    <source>
        <dbReference type="EMBL" id="QXE07389.1"/>
    </source>
</evidence>
<reference evidence="1" key="2">
    <citation type="submission" date="2021-06" db="EMBL/GenBank/DDBJ databases">
        <authorList>
            <person name="Rogers T.H."/>
            <person name="Ramsay J.P."/>
            <person name="Wang P."/>
            <person name="Terpolilli J."/>
        </authorList>
    </citation>
    <scope>NUCLEOTIDE SEQUENCE</scope>
    <source>
        <strain evidence="1">WSM5005</strain>
        <plasmid evidence="2">pl2WSM5005</plasmid>
    </source>
</reference>
<dbReference type="Proteomes" id="UP000179860">
    <property type="component" value="Chromosome 2"/>
</dbReference>
<dbReference type="EMBL" id="CP017565">
    <property type="protein sequence ID" value="QXE07389.1"/>
    <property type="molecule type" value="Genomic_DNA"/>
</dbReference>
<keyword evidence="3" id="KW-1185">Reference proteome</keyword>
<geneLocation type="plasmid" evidence="2 3">
    <name>pl2WSM5005</name>
</geneLocation>
<proteinExistence type="predicted"/>
<dbReference type="EMBL" id="CP017562">
    <property type="protein sequence ID" value="QXE07232.1"/>
    <property type="molecule type" value="Genomic_DNA"/>
</dbReference>
<keyword evidence="2" id="KW-0614">Plasmid</keyword>
<reference evidence="1 3" key="1">
    <citation type="submission" date="2016-09" db="EMBL/GenBank/DDBJ databases">
        <title>The Complete Genome of Burkholderia sprentiae wsm5005.</title>
        <authorList>
            <person name="De Meyer S."/>
            <person name="Wang P."/>
            <person name="Terpolilli J."/>
        </authorList>
    </citation>
    <scope>NUCLEOTIDE SEQUENCE [LARGE SCALE GENOMIC DNA]</scope>
    <source>
        <strain evidence="1 3">WSM5005</strain>
        <plasmid evidence="2 3">pl2WSM5005</plasmid>
    </source>
</reference>
<protein>
    <submittedName>
        <fullName evidence="1">Uncharacterized protein</fullName>
    </submittedName>
</protein>
<dbReference type="KEGG" id="pspw:BJG93_36685"/>
<name>A0A8F4QI62_9BURK</name>
<sequence>MRSVINDNASAEQVTLIGLLSPIIDGWSNCHRCLVSKQYIAQSTLPSGRRCESGAAGGIRARAHDGSERDTSIVKERGTGYCPRYW</sequence>
<evidence type="ECO:0000313" key="1">
    <source>
        <dbReference type="EMBL" id="QXE07232.1"/>
    </source>
</evidence>
<organism evidence="1 3">
    <name type="scientific">Paraburkholderia sprentiae WSM5005</name>
    <dbReference type="NCBI Taxonomy" id="754502"/>
    <lineage>
        <taxon>Bacteria</taxon>
        <taxon>Pseudomonadati</taxon>
        <taxon>Pseudomonadota</taxon>
        <taxon>Betaproteobacteria</taxon>
        <taxon>Burkholderiales</taxon>
        <taxon>Burkholderiaceae</taxon>
        <taxon>Paraburkholderia</taxon>
    </lineage>
</organism>
<dbReference type="Proteomes" id="UP000179860">
    <property type="component" value="Plasmid pl2WSM5005"/>
</dbReference>
<gene>
    <name evidence="1" type="ORF">BJG93_35985</name>
    <name evidence="2" type="ORF">BJG93_36685</name>
</gene>
<accession>A0A8F4QI62</accession>
<evidence type="ECO:0000313" key="3">
    <source>
        <dbReference type="Proteomes" id="UP000179860"/>
    </source>
</evidence>
<dbReference type="KEGG" id="pspw:BJG93_35985"/>
<dbReference type="RefSeq" id="WP_162162767.1">
    <property type="nucleotide sequence ID" value="NZ_CP017562.2"/>
</dbReference>
<dbReference type="AlphaFoldDB" id="A0A8F4QI62"/>